<evidence type="ECO:0000256" key="8">
    <source>
        <dbReference type="PROSITE-ProRule" id="PRU00169"/>
    </source>
</evidence>
<dbReference type="STRING" id="159449.B4N89_36200"/>
<reference evidence="12 13" key="1">
    <citation type="submission" date="2017-03" db="EMBL/GenBank/DDBJ databases">
        <title>Draft genome sequence of Streptomyces scabrisporus NF3, endophyte isolated from Amphipterygium adstringens.</title>
        <authorList>
            <person name="Vazquez M."/>
            <person name="Ceapa C.D."/>
            <person name="Rodriguez Luna D."/>
            <person name="Sanchez Esquivel S."/>
        </authorList>
    </citation>
    <scope>NUCLEOTIDE SEQUENCE [LARGE SCALE GENOMIC DNA]</scope>
    <source>
        <strain evidence="12 13">NF3</strain>
    </source>
</reference>
<dbReference type="InterPro" id="IPR001789">
    <property type="entry name" value="Sig_transdc_resp-reg_receiver"/>
</dbReference>
<dbReference type="Pfam" id="PF00512">
    <property type="entry name" value="HisKA"/>
    <property type="match status" value="1"/>
</dbReference>
<feature type="domain" description="Response regulatory" evidence="11">
    <location>
        <begin position="457"/>
        <end position="570"/>
    </location>
</feature>
<dbReference type="PROSITE" id="PS50110">
    <property type="entry name" value="RESPONSE_REGULATORY"/>
    <property type="match status" value="1"/>
</dbReference>
<gene>
    <name evidence="12" type="ORF">B4N89_36200</name>
</gene>
<dbReference type="SMART" id="SM00448">
    <property type="entry name" value="REC"/>
    <property type="match status" value="1"/>
</dbReference>
<dbReference type="CDD" id="cd00082">
    <property type="entry name" value="HisKA"/>
    <property type="match status" value="1"/>
</dbReference>
<dbReference type="Proteomes" id="UP000190037">
    <property type="component" value="Unassembled WGS sequence"/>
</dbReference>
<dbReference type="InterPro" id="IPR003594">
    <property type="entry name" value="HATPase_dom"/>
</dbReference>
<dbReference type="AlphaFoldDB" id="A0A1T3NNH2"/>
<evidence type="ECO:0000256" key="4">
    <source>
        <dbReference type="ARBA" id="ARBA00022553"/>
    </source>
</evidence>
<dbReference type="GO" id="GO:0000155">
    <property type="term" value="F:phosphorelay sensor kinase activity"/>
    <property type="evidence" value="ECO:0007669"/>
    <property type="project" value="InterPro"/>
</dbReference>
<dbReference type="PANTHER" id="PTHR43047:SF72">
    <property type="entry name" value="OSMOSENSING HISTIDINE PROTEIN KINASE SLN1"/>
    <property type="match status" value="1"/>
</dbReference>
<dbReference type="Gene3D" id="3.30.565.10">
    <property type="entry name" value="Histidine kinase-like ATPase, C-terminal domain"/>
    <property type="match status" value="1"/>
</dbReference>
<keyword evidence="6" id="KW-0418">Kinase</keyword>
<evidence type="ECO:0000313" key="12">
    <source>
        <dbReference type="EMBL" id="OPC78437.1"/>
    </source>
</evidence>
<dbReference type="EMBL" id="MWQN01000003">
    <property type="protein sequence ID" value="OPC78437.1"/>
    <property type="molecule type" value="Genomic_DNA"/>
</dbReference>
<dbReference type="InterPro" id="IPR036890">
    <property type="entry name" value="HATPase_C_sf"/>
</dbReference>
<dbReference type="InterPro" id="IPR011006">
    <property type="entry name" value="CheY-like_superfamily"/>
</dbReference>
<evidence type="ECO:0000256" key="1">
    <source>
        <dbReference type="ARBA" id="ARBA00000085"/>
    </source>
</evidence>
<keyword evidence="9" id="KW-0175">Coiled coil</keyword>
<dbReference type="InterPro" id="IPR003661">
    <property type="entry name" value="HisK_dim/P_dom"/>
</dbReference>
<dbReference type="SUPFAM" id="SSF47384">
    <property type="entry name" value="Homodimeric domain of signal transducing histidine kinase"/>
    <property type="match status" value="1"/>
</dbReference>
<evidence type="ECO:0000256" key="2">
    <source>
        <dbReference type="ARBA" id="ARBA00004236"/>
    </source>
</evidence>
<evidence type="ECO:0000259" key="11">
    <source>
        <dbReference type="PROSITE" id="PS50110"/>
    </source>
</evidence>
<evidence type="ECO:0000256" key="7">
    <source>
        <dbReference type="ARBA" id="ARBA00023012"/>
    </source>
</evidence>
<dbReference type="PROSITE" id="PS50109">
    <property type="entry name" value="HIS_KIN"/>
    <property type="match status" value="1"/>
</dbReference>
<proteinExistence type="predicted"/>
<dbReference type="PRINTS" id="PR00344">
    <property type="entry name" value="BCTRLSENSOR"/>
</dbReference>
<keyword evidence="5" id="KW-0808">Transferase</keyword>
<dbReference type="InterPro" id="IPR036097">
    <property type="entry name" value="HisK_dim/P_sf"/>
</dbReference>
<feature type="coiled-coil region" evidence="9">
    <location>
        <begin position="140"/>
        <end position="188"/>
    </location>
</feature>
<dbReference type="OrthoDB" id="340764at2"/>
<comment type="caution">
    <text evidence="12">The sequence shown here is derived from an EMBL/GenBank/DDBJ whole genome shotgun (WGS) entry which is preliminary data.</text>
</comment>
<dbReference type="Pfam" id="PF02518">
    <property type="entry name" value="HATPase_c"/>
    <property type="match status" value="1"/>
</dbReference>
<dbReference type="InterPro" id="IPR005467">
    <property type="entry name" value="His_kinase_dom"/>
</dbReference>
<keyword evidence="7" id="KW-0902">Two-component regulatory system</keyword>
<protein>
    <recommendedName>
        <fullName evidence="3">histidine kinase</fullName>
        <ecNumber evidence="3">2.7.13.3</ecNumber>
    </recommendedName>
</protein>
<evidence type="ECO:0000256" key="9">
    <source>
        <dbReference type="SAM" id="Coils"/>
    </source>
</evidence>
<organism evidence="12 13">
    <name type="scientific">Embleya scabrispora</name>
    <dbReference type="NCBI Taxonomy" id="159449"/>
    <lineage>
        <taxon>Bacteria</taxon>
        <taxon>Bacillati</taxon>
        <taxon>Actinomycetota</taxon>
        <taxon>Actinomycetes</taxon>
        <taxon>Kitasatosporales</taxon>
        <taxon>Streptomycetaceae</taxon>
        <taxon>Embleya</taxon>
    </lineage>
</organism>
<evidence type="ECO:0000256" key="3">
    <source>
        <dbReference type="ARBA" id="ARBA00012438"/>
    </source>
</evidence>
<keyword evidence="4 8" id="KW-0597">Phosphoprotein</keyword>
<dbReference type="InterPro" id="IPR004358">
    <property type="entry name" value="Sig_transdc_His_kin-like_C"/>
</dbReference>
<sequence length="580" mass="62541">MTPLTRCPLHDANDVFVVRQLARNVAEAVGLGRQDRVRVATALSEIGRELIDAVGPAVVEFGVELDGVEPSLVVEIAWKTPGPNGVGITPPSVGAAERLLEDVQRLESRIVVRKRLVGFRPGDVEPARAAVAASSPRSALEELRSQNQELLNALDDLQARRDDLLRLNDELQETNQGVLALYAELSQELADTNTGVVALYAELEEKTRQLHVIAETRTRFWANVSHELRTPVNSVIGLARLLLDPAADPLTEEQRRQTTLIESSGATLSTLVNELLDIAKAESGRMEAHLAPVDLVELLTHIHGVMHPVVAPDVTFRLEVGDHPPTLVTDEVVLTRVLRNLLSNALKFTEHGEVVLTAGHDPVAERLVLTVRDTGIGITADQLAQVFEEFYQIPGPLQARSAGTGLGLPYARSLTRLLGGTLTLESTPDVGTTATVRLPLPTAAAAPSGEHAPRVDHALVIDDDPAFREMFRALARPLVTRLVEASDGTLGLALAAEDPPDVIFLDLHMPDPDGFEVMRRLAAHPTLSRVPVVVVTSLDRSILLERVAAVYSLPKAGLTTDDIAHALDVSRTDHADGGAT</sequence>
<dbReference type="CDD" id="cd16922">
    <property type="entry name" value="HATPase_EvgS-ArcB-TorS-like"/>
    <property type="match status" value="1"/>
</dbReference>
<dbReference type="SUPFAM" id="SSF55874">
    <property type="entry name" value="ATPase domain of HSP90 chaperone/DNA topoisomerase II/histidine kinase"/>
    <property type="match status" value="1"/>
</dbReference>
<dbReference type="PANTHER" id="PTHR43047">
    <property type="entry name" value="TWO-COMPONENT HISTIDINE PROTEIN KINASE"/>
    <property type="match status" value="1"/>
</dbReference>
<name>A0A1T3NNH2_9ACTN</name>
<feature type="modified residue" description="4-aspartylphosphate" evidence="8">
    <location>
        <position position="506"/>
    </location>
</feature>
<accession>A0A1T3NNH2</accession>
<dbReference type="Gene3D" id="1.10.287.130">
    <property type="match status" value="1"/>
</dbReference>
<dbReference type="Pfam" id="PF00072">
    <property type="entry name" value="Response_reg"/>
    <property type="match status" value="1"/>
</dbReference>
<comment type="subcellular location">
    <subcellularLocation>
        <location evidence="2">Cell membrane</location>
    </subcellularLocation>
</comment>
<keyword evidence="13" id="KW-1185">Reference proteome</keyword>
<evidence type="ECO:0000313" key="13">
    <source>
        <dbReference type="Proteomes" id="UP000190037"/>
    </source>
</evidence>
<dbReference type="SUPFAM" id="SSF52172">
    <property type="entry name" value="CheY-like"/>
    <property type="match status" value="1"/>
</dbReference>
<evidence type="ECO:0000259" key="10">
    <source>
        <dbReference type="PROSITE" id="PS50109"/>
    </source>
</evidence>
<dbReference type="GO" id="GO:0005886">
    <property type="term" value="C:plasma membrane"/>
    <property type="evidence" value="ECO:0007669"/>
    <property type="project" value="UniProtKB-SubCell"/>
</dbReference>
<dbReference type="GO" id="GO:0009927">
    <property type="term" value="F:histidine phosphotransfer kinase activity"/>
    <property type="evidence" value="ECO:0007669"/>
    <property type="project" value="TreeGrafter"/>
</dbReference>
<comment type="catalytic activity">
    <reaction evidence="1">
        <text>ATP + protein L-histidine = ADP + protein N-phospho-L-histidine.</text>
        <dbReference type="EC" id="2.7.13.3"/>
    </reaction>
</comment>
<dbReference type="SMART" id="SM00387">
    <property type="entry name" value="HATPase_c"/>
    <property type="match status" value="1"/>
</dbReference>
<dbReference type="SMART" id="SM00388">
    <property type="entry name" value="HisKA"/>
    <property type="match status" value="1"/>
</dbReference>
<evidence type="ECO:0000256" key="5">
    <source>
        <dbReference type="ARBA" id="ARBA00022679"/>
    </source>
</evidence>
<evidence type="ECO:0000256" key="6">
    <source>
        <dbReference type="ARBA" id="ARBA00022777"/>
    </source>
</evidence>
<feature type="domain" description="Histidine kinase" evidence="10">
    <location>
        <begin position="223"/>
        <end position="442"/>
    </location>
</feature>
<dbReference type="Gene3D" id="3.40.50.2300">
    <property type="match status" value="1"/>
</dbReference>
<dbReference type="EC" id="2.7.13.3" evidence="3"/>